<dbReference type="Proteomes" id="UP001560267">
    <property type="component" value="Unassembled WGS sequence"/>
</dbReference>
<dbReference type="RefSeq" id="WP_369084105.1">
    <property type="nucleotide sequence ID" value="NZ_JBFSHR010000002.1"/>
</dbReference>
<comment type="caution">
    <text evidence="1">The sequence shown here is derived from an EMBL/GenBank/DDBJ whole genome shotgun (WGS) entry which is preliminary data.</text>
</comment>
<sequence>MTYDNGTTLVLSPPEVVTSWPSLVTGKRWIASESRLGEGADTFSLAVYLE</sequence>
<name>A0ABV3XZ74_9ACTN</name>
<proteinExistence type="predicted"/>
<evidence type="ECO:0000313" key="1">
    <source>
        <dbReference type="EMBL" id="MEX6428440.1"/>
    </source>
</evidence>
<keyword evidence="2" id="KW-1185">Reference proteome</keyword>
<organism evidence="1 2">
    <name type="scientific">Ferrimicrobium acidiphilum</name>
    <dbReference type="NCBI Taxonomy" id="121039"/>
    <lineage>
        <taxon>Bacteria</taxon>
        <taxon>Bacillati</taxon>
        <taxon>Actinomycetota</taxon>
        <taxon>Acidimicrobiia</taxon>
        <taxon>Acidimicrobiales</taxon>
        <taxon>Acidimicrobiaceae</taxon>
        <taxon>Ferrimicrobium</taxon>
    </lineage>
</organism>
<evidence type="ECO:0000313" key="2">
    <source>
        <dbReference type="Proteomes" id="UP001560267"/>
    </source>
</evidence>
<reference evidence="1 2" key="1">
    <citation type="submission" date="2024-07" db="EMBL/GenBank/DDBJ databases">
        <title>Draft Genome Sequence of Ferrimicrobium acidiphilum Strain YE2023, Isolated from a Pulp of Bioleach Reactor.</title>
        <authorList>
            <person name="Elkina Y.A."/>
            <person name="Bulaeva A.G."/>
            <person name="Beletsky A.V."/>
            <person name="Mardanov A.V."/>
        </authorList>
    </citation>
    <scope>NUCLEOTIDE SEQUENCE [LARGE SCALE GENOMIC DNA]</scope>
    <source>
        <strain evidence="1 2">YE2023</strain>
    </source>
</reference>
<gene>
    <name evidence="1" type="ORF">AB6A68_01095</name>
</gene>
<accession>A0ABV3XZ74</accession>
<dbReference type="EMBL" id="JBFSHR010000002">
    <property type="protein sequence ID" value="MEX6428440.1"/>
    <property type="molecule type" value="Genomic_DNA"/>
</dbReference>
<protein>
    <submittedName>
        <fullName evidence="1">Uncharacterized protein</fullName>
    </submittedName>
</protein>